<dbReference type="InterPro" id="IPR013785">
    <property type="entry name" value="Aldolase_TIM"/>
</dbReference>
<dbReference type="RefSeq" id="WP_089022601.1">
    <property type="nucleotide sequence ID" value="NZ_NIQC01000002.1"/>
</dbReference>
<name>A0A226C0N8_9FIRM</name>
<proteinExistence type="predicted"/>
<keyword evidence="7" id="KW-1185">Reference proteome</keyword>
<dbReference type="PROSITE" id="PS51918">
    <property type="entry name" value="RADICAL_SAM"/>
    <property type="match status" value="1"/>
</dbReference>
<keyword evidence="2" id="KW-0479">Metal-binding</keyword>
<dbReference type="InterPro" id="IPR050377">
    <property type="entry name" value="Radical_SAM_PqqE_MftC-like"/>
</dbReference>
<dbReference type="InterPro" id="IPR001478">
    <property type="entry name" value="PDZ"/>
</dbReference>
<evidence type="ECO:0000259" key="5">
    <source>
        <dbReference type="PROSITE" id="PS51918"/>
    </source>
</evidence>
<dbReference type="EMBL" id="NIQC01000002">
    <property type="protein sequence ID" value="OWZ84796.1"/>
    <property type="molecule type" value="Genomic_DNA"/>
</dbReference>
<reference evidence="6 7" key="1">
    <citation type="submission" date="2017-06" db="EMBL/GenBank/DDBJ databases">
        <title>Draft Genome Sequence of Natranaerobius trueperi halophilic, alkalithermophilic bacteria from soda lakes.</title>
        <authorList>
            <person name="Zhao B."/>
        </authorList>
    </citation>
    <scope>NUCLEOTIDE SEQUENCE [LARGE SCALE GENOMIC DNA]</scope>
    <source>
        <strain evidence="6 7">DSM 18760</strain>
    </source>
</reference>
<keyword evidence="1" id="KW-0949">S-adenosyl-L-methionine</keyword>
<protein>
    <recommendedName>
        <fullName evidence="5">Radical SAM core domain-containing protein</fullName>
    </recommendedName>
</protein>
<dbReference type="Pfam" id="PF04055">
    <property type="entry name" value="Radical_SAM"/>
    <property type="match status" value="1"/>
</dbReference>
<evidence type="ECO:0000256" key="3">
    <source>
        <dbReference type="ARBA" id="ARBA00023004"/>
    </source>
</evidence>
<keyword evidence="3" id="KW-0408">Iron</keyword>
<evidence type="ECO:0000256" key="2">
    <source>
        <dbReference type="ARBA" id="ARBA00022723"/>
    </source>
</evidence>
<evidence type="ECO:0000256" key="4">
    <source>
        <dbReference type="ARBA" id="ARBA00023014"/>
    </source>
</evidence>
<evidence type="ECO:0000256" key="1">
    <source>
        <dbReference type="ARBA" id="ARBA00022691"/>
    </source>
</evidence>
<dbReference type="Gene3D" id="3.20.20.70">
    <property type="entry name" value="Aldolase class I"/>
    <property type="match status" value="1"/>
</dbReference>
<dbReference type="InterPro" id="IPR058240">
    <property type="entry name" value="rSAM_sf"/>
</dbReference>
<dbReference type="PANTHER" id="PTHR11228">
    <property type="entry name" value="RADICAL SAM DOMAIN PROTEIN"/>
    <property type="match status" value="1"/>
</dbReference>
<dbReference type="AlphaFoldDB" id="A0A226C0N8"/>
<dbReference type="CDD" id="cd01335">
    <property type="entry name" value="Radical_SAM"/>
    <property type="match status" value="1"/>
</dbReference>
<dbReference type="Proteomes" id="UP000214588">
    <property type="component" value="Unassembled WGS sequence"/>
</dbReference>
<comment type="caution">
    <text evidence="6">The sequence shown here is derived from an EMBL/GenBank/DDBJ whole genome shotgun (WGS) entry which is preliminary data.</text>
</comment>
<dbReference type="SUPFAM" id="SSF50156">
    <property type="entry name" value="PDZ domain-like"/>
    <property type="match status" value="1"/>
</dbReference>
<organism evidence="6 7">
    <name type="scientific">Natranaerobius trueperi</name>
    <dbReference type="NCBI Taxonomy" id="759412"/>
    <lineage>
        <taxon>Bacteria</taxon>
        <taxon>Bacillati</taxon>
        <taxon>Bacillota</taxon>
        <taxon>Clostridia</taxon>
        <taxon>Natranaerobiales</taxon>
        <taxon>Natranaerobiaceae</taxon>
        <taxon>Natranaerobius</taxon>
    </lineage>
</organism>
<dbReference type="SFLD" id="SFLDG01067">
    <property type="entry name" value="SPASM/twitch_domain_containing"/>
    <property type="match status" value="1"/>
</dbReference>
<accession>A0A226C0N8</accession>
<dbReference type="InterPro" id="IPR036034">
    <property type="entry name" value="PDZ_sf"/>
</dbReference>
<dbReference type="OrthoDB" id="2110487at2"/>
<dbReference type="GO" id="GO:0003824">
    <property type="term" value="F:catalytic activity"/>
    <property type="evidence" value="ECO:0007669"/>
    <property type="project" value="InterPro"/>
</dbReference>
<dbReference type="SMART" id="SM00228">
    <property type="entry name" value="PDZ"/>
    <property type="match status" value="1"/>
</dbReference>
<feature type="domain" description="Radical SAM core" evidence="5">
    <location>
        <begin position="7"/>
        <end position="236"/>
    </location>
</feature>
<evidence type="ECO:0000313" key="7">
    <source>
        <dbReference type="Proteomes" id="UP000214588"/>
    </source>
</evidence>
<dbReference type="GO" id="GO:0046872">
    <property type="term" value="F:metal ion binding"/>
    <property type="evidence" value="ECO:0007669"/>
    <property type="project" value="UniProtKB-KW"/>
</dbReference>
<sequence>MEAKDYYVFRSVSELNILPLGSMCNLNCIFCSHKQNPRDINVINLPPIGTEEVKELFDFINPNKKITIGESVTRINEGEPLYHPYIKEILIDLRKKFNDTVIQITTNGSLLNESLIKFLKSLEPIELNISLNTIESCKRKEIMGDSTGIDPTNLLQLLSKYKINYHGSVVLIPSAMSVLDIELIVEKLEKFNSKSLRVFLPGYTKHSPRHEIQISDDESEYFREHLNAINSKVNIPILVEPPITNNLRMIIEGIVPNSPAFKAGLFSGDEILLVDGEEVFSRAEGFMKIKQKSSPTITIKRKEEQFNVTLDKSSKESSGIAVTFDIEKSTINKILSTVFDKKSIVLTSEFGYGPIKMGINKMLPSFDGKVIAVKNNYFGGNIKSAGLLTVSDFRSCLKEQLDGQTIQVILPNKPFDERGFDLRNEHYQNLQDEFGITVNII</sequence>
<dbReference type="InterPro" id="IPR007549">
    <property type="entry name" value="DUF512"/>
</dbReference>
<dbReference type="Pfam" id="PF04459">
    <property type="entry name" value="DUF512"/>
    <property type="match status" value="1"/>
</dbReference>
<gene>
    <name evidence="6" type="ORF">CDO51_01910</name>
</gene>
<dbReference type="PANTHER" id="PTHR11228:SF7">
    <property type="entry name" value="PQQA PEPTIDE CYCLASE"/>
    <property type="match status" value="1"/>
</dbReference>
<dbReference type="SFLD" id="SFLDS00029">
    <property type="entry name" value="Radical_SAM"/>
    <property type="match status" value="1"/>
</dbReference>
<dbReference type="SUPFAM" id="SSF102114">
    <property type="entry name" value="Radical SAM enzymes"/>
    <property type="match status" value="1"/>
</dbReference>
<dbReference type="Gene3D" id="2.30.42.10">
    <property type="match status" value="1"/>
</dbReference>
<dbReference type="InterPro" id="IPR007197">
    <property type="entry name" value="rSAM"/>
</dbReference>
<evidence type="ECO:0000313" key="6">
    <source>
        <dbReference type="EMBL" id="OWZ84796.1"/>
    </source>
</evidence>
<dbReference type="GO" id="GO:0051536">
    <property type="term" value="F:iron-sulfur cluster binding"/>
    <property type="evidence" value="ECO:0007669"/>
    <property type="project" value="UniProtKB-KW"/>
</dbReference>
<keyword evidence="4" id="KW-0411">Iron-sulfur</keyword>